<dbReference type="GO" id="GO:0003700">
    <property type="term" value="F:DNA-binding transcription factor activity"/>
    <property type="evidence" value="ECO:0007669"/>
    <property type="project" value="InterPro"/>
</dbReference>
<evidence type="ECO:0000256" key="6">
    <source>
        <dbReference type="SAM" id="MobiDB-lite"/>
    </source>
</evidence>
<dbReference type="AlphaFoldDB" id="A0AAW1T4E9"/>
<evidence type="ECO:0000256" key="3">
    <source>
        <dbReference type="ARBA" id="ARBA00023125"/>
    </source>
</evidence>
<dbReference type="GO" id="GO:0003677">
    <property type="term" value="F:DNA binding"/>
    <property type="evidence" value="ECO:0007669"/>
    <property type="project" value="UniProtKB-KW"/>
</dbReference>
<feature type="region of interest" description="Disordered" evidence="6">
    <location>
        <begin position="205"/>
        <end position="233"/>
    </location>
</feature>
<evidence type="ECO:0000313" key="8">
    <source>
        <dbReference type="EMBL" id="KAK9863872.1"/>
    </source>
</evidence>
<gene>
    <name evidence="8" type="ORF">WJX84_010386</name>
</gene>
<organism evidence="8 9">
    <name type="scientific">Apatococcus fuscideae</name>
    <dbReference type="NCBI Taxonomy" id="2026836"/>
    <lineage>
        <taxon>Eukaryota</taxon>
        <taxon>Viridiplantae</taxon>
        <taxon>Chlorophyta</taxon>
        <taxon>core chlorophytes</taxon>
        <taxon>Trebouxiophyceae</taxon>
        <taxon>Chlorellales</taxon>
        <taxon>Chlorellaceae</taxon>
        <taxon>Apatococcus</taxon>
    </lineage>
</organism>
<keyword evidence="9" id="KW-1185">Reference proteome</keyword>
<keyword evidence="2" id="KW-0805">Transcription regulation</keyword>
<dbReference type="SUPFAM" id="SSF54171">
    <property type="entry name" value="DNA-binding domain"/>
    <property type="match status" value="1"/>
</dbReference>
<name>A0AAW1T4E9_9CHLO</name>
<accession>A0AAW1T4E9</accession>
<evidence type="ECO:0000256" key="1">
    <source>
        <dbReference type="ARBA" id="ARBA00004123"/>
    </source>
</evidence>
<dbReference type="InterPro" id="IPR016177">
    <property type="entry name" value="DNA-bd_dom_sf"/>
</dbReference>
<dbReference type="GO" id="GO:0005634">
    <property type="term" value="C:nucleus"/>
    <property type="evidence" value="ECO:0007669"/>
    <property type="project" value="UniProtKB-SubCell"/>
</dbReference>
<keyword evidence="3" id="KW-0238">DNA-binding</keyword>
<dbReference type="InterPro" id="IPR036955">
    <property type="entry name" value="AP2/ERF_dom_sf"/>
</dbReference>
<evidence type="ECO:0000313" key="9">
    <source>
        <dbReference type="Proteomes" id="UP001485043"/>
    </source>
</evidence>
<dbReference type="PROSITE" id="PS51032">
    <property type="entry name" value="AP2_ERF"/>
    <property type="match status" value="1"/>
</dbReference>
<reference evidence="8 9" key="1">
    <citation type="journal article" date="2024" name="Nat. Commun.">
        <title>Phylogenomics reveals the evolutionary origins of lichenization in chlorophyte algae.</title>
        <authorList>
            <person name="Puginier C."/>
            <person name="Libourel C."/>
            <person name="Otte J."/>
            <person name="Skaloud P."/>
            <person name="Haon M."/>
            <person name="Grisel S."/>
            <person name="Petersen M."/>
            <person name="Berrin J.G."/>
            <person name="Delaux P.M."/>
            <person name="Dal Grande F."/>
            <person name="Keller J."/>
        </authorList>
    </citation>
    <scope>NUCLEOTIDE SEQUENCE [LARGE SCALE GENOMIC DNA]</scope>
    <source>
        <strain evidence="8 9">SAG 2523</strain>
    </source>
</reference>
<dbReference type="Gene3D" id="3.30.730.10">
    <property type="entry name" value="AP2/ERF domain"/>
    <property type="match status" value="1"/>
</dbReference>
<evidence type="ECO:0000259" key="7">
    <source>
        <dbReference type="PROSITE" id="PS51032"/>
    </source>
</evidence>
<evidence type="ECO:0000256" key="4">
    <source>
        <dbReference type="ARBA" id="ARBA00023163"/>
    </source>
</evidence>
<dbReference type="EMBL" id="JALJOV010000420">
    <property type="protein sequence ID" value="KAK9863872.1"/>
    <property type="molecule type" value="Genomic_DNA"/>
</dbReference>
<evidence type="ECO:0000256" key="2">
    <source>
        <dbReference type="ARBA" id="ARBA00023015"/>
    </source>
</evidence>
<protein>
    <recommendedName>
        <fullName evidence="7">AP2/ERF domain-containing protein</fullName>
    </recommendedName>
</protein>
<keyword evidence="5" id="KW-0539">Nucleus</keyword>
<evidence type="ECO:0000256" key="5">
    <source>
        <dbReference type="ARBA" id="ARBA00023242"/>
    </source>
</evidence>
<comment type="caution">
    <text evidence="8">The sequence shown here is derived from an EMBL/GenBank/DDBJ whole genome shotgun (WGS) entry which is preliminary data.</text>
</comment>
<dbReference type="Proteomes" id="UP001485043">
    <property type="component" value="Unassembled WGS sequence"/>
</dbReference>
<proteinExistence type="predicted"/>
<feature type="domain" description="AP2/ERF" evidence="7">
    <location>
        <begin position="119"/>
        <end position="179"/>
    </location>
</feature>
<comment type="subcellular location">
    <subcellularLocation>
        <location evidence="1">Nucleus</location>
    </subcellularLocation>
</comment>
<keyword evidence="4" id="KW-0804">Transcription</keyword>
<sequence>MMRRSVWRLAPSTAIFERTGPSVPDKGQITAAAYHTSEKIPQRAIQHFRSIAHAWEELAARAYDKAAICIGDDRKFNFPEGYDIKMKSDLQNSQLGQVIKTLTQEARQHHVWGMQEKGRMRGVSLVSIKRSSDMYHANIGVSGKSIYLGMWPWQDMAAEAHDRMATQIGDENFHPLNFPGRYTHAEVRRIQERSREALRTELVHEAAQSRRTANAARSHNTTSRKQPTDNKGARAVAAAWSPGAEEEMMQPALIRQEAEGGVLLNFALLRCMQASDALDSHVGHLMQSDWLREKAERRLLSLCLRLVLDAASDALSRYGAAAHAPYSGIGTTPDGTSWDQATRAPLLWPCWIAIGKPERKPCLARPFEGRLRQAASSETGARLLCEASVFASWLSGYDKQTAFRIQCFDFDGGWSLARPWATNIPSKAHAA</sequence>
<dbReference type="InterPro" id="IPR001471">
    <property type="entry name" value="AP2/ERF_dom"/>
</dbReference>
<feature type="compositionally biased region" description="Polar residues" evidence="6">
    <location>
        <begin position="209"/>
        <end position="225"/>
    </location>
</feature>